<dbReference type="InterPro" id="IPR015813">
    <property type="entry name" value="Pyrv/PenolPyrv_kinase-like_dom"/>
</dbReference>
<evidence type="ECO:0000256" key="11">
    <source>
        <dbReference type="ARBA" id="ARBA00023317"/>
    </source>
</evidence>
<evidence type="ECO:0000256" key="8">
    <source>
        <dbReference type="ARBA" id="ARBA00022840"/>
    </source>
</evidence>
<evidence type="ECO:0000256" key="1">
    <source>
        <dbReference type="ARBA" id="ARBA00004997"/>
    </source>
</evidence>
<keyword evidence="10 12" id="KW-0324">Glycolysis</keyword>
<feature type="domain" description="Pyruvate kinase barrel" evidence="13">
    <location>
        <begin position="2"/>
        <end position="267"/>
    </location>
</feature>
<dbReference type="InterPro" id="IPR011037">
    <property type="entry name" value="Pyrv_Knase-like_insert_dom_sf"/>
</dbReference>
<evidence type="ECO:0000256" key="4">
    <source>
        <dbReference type="ARBA" id="ARBA00022679"/>
    </source>
</evidence>
<keyword evidence="4 12" id="KW-0808">Transferase</keyword>
<comment type="caution">
    <text evidence="14">The sequence shown here is derived from an EMBL/GenBank/DDBJ whole genome shotgun (WGS) entry which is preliminary data.</text>
</comment>
<dbReference type="Gene3D" id="2.40.33.10">
    <property type="entry name" value="PK beta-barrel domain-like"/>
    <property type="match status" value="1"/>
</dbReference>
<gene>
    <name evidence="14" type="ORF">QSG27_20615</name>
</gene>
<keyword evidence="7 12" id="KW-0418">Kinase</keyword>
<evidence type="ECO:0000259" key="13">
    <source>
        <dbReference type="Pfam" id="PF00224"/>
    </source>
</evidence>
<evidence type="ECO:0000256" key="10">
    <source>
        <dbReference type="ARBA" id="ARBA00023152"/>
    </source>
</evidence>
<dbReference type="SUPFAM" id="SSF50800">
    <property type="entry name" value="PK beta-barrel domain-like"/>
    <property type="match status" value="1"/>
</dbReference>
<keyword evidence="6" id="KW-0547">Nucleotide-binding</keyword>
<evidence type="ECO:0000256" key="2">
    <source>
        <dbReference type="ARBA" id="ARBA00008663"/>
    </source>
</evidence>
<evidence type="ECO:0000256" key="6">
    <source>
        <dbReference type="ARBA" id="ARBA00022741"/>
    </source>
</evidence>
<comment type="catalytic activity">
    <reaction evidence="12">
        <text>pyruvate + ATP = phosphoenolpyruvate + ADP + H(+)</text>
        <dbReference type="Rhea" id="RHEA:18157"/>
        <dbReference type="ChEBI" id="CHEBI:15361"/>
        <dbReference type="ChEBI" id="CHEBI:15378"/>
        <dbReference type="ChEBI" id="CHEBI:30616"/>
        <dbReference type="ChEBI" id="CHEBI:58702"/>
        <dbReference type="ChEBI" id="CHEBI:456216"/>
        <dbReference type="EC" id="2.7.1.40"/>
    </reaction>
</comment>
<dbReference type="PANTHER" id="PTHR11817">
    <property type="entry name" value="PYRUVATE KINASE"/>
    <property type="match status" value="1"/>
</dbReference>
<dbReference type="SUPFAM" id="SSF51621">
    <property type="entry name" value="Phosphoenolpyruvate/pyruvate domain"/>
    <property type="match status" value="1"/>
</dbReference>
<name>A0ABU0WLS1_9PROT</name>
<dbReference type="Proteomes" id="UP001227317">
    <property type="component" value="Unassembled WGS sequence"/>
</dbReference>
<dbReference type="PRINTS" id="PR01050">
    <property type="entry name" value="PYRUVTKNASE"/>
</dbReference>
<keyword evidence="11 14" id="KW-0670">Pyruvate</keyword>
<proteinExistence type="inferred from homology"/>
<evidence type="ECO:0000256" key="3">
    <source>
        <dbReference type="ARBA" id="ARBA00012142"/>
    </source>
</evidence>
<dbReference type="InterPro" id="IPR001697">
    <property type="entry name" value="Pyr_Knase"/>
</dbReference>
<dbReference type="RefSeq" id="WP_306709425.1">
    <property type="nucleotide sequence ID" value="NZ_JAUJFI010000122.1"/>
</dbReference>
<keyword evidence="15" id="KW-1185">Reference proteome</keyword>
<evidence type="ECO:0000256" key="5">
    <source>
        <dbReference type="ARBA" id="ARBA00022723"/>
    </source>
</evidence>
<dbReference type="GO" id="GO:0016301">
    <property type="term" value="F:kinase activity"/>
    <property type="evidence" value="ECO:0007669"/>
    <property type="project" value="UniProtKB-KW"/>
</dbReference>
<organism evidence="14 15">
    <name type="scientific">Azospirillum isscasi</name>
    <dbReference type="NCBI Taxonomy" id="3053926"/>
    <lineage>
        <taxon>Bacteria</taxon>
        <taxon>Pseudomonadati</taxon>
        <taxon>Pseudomonadota</taxon>
        <taxon>Alphaproteobacteria</taxon>
        <taxon>Rhodospirillales</taxon>
        <taxon>Azospirillaceae</taxon>
        <taxon>Azospirillum</taxon>
    </lineage>
</organism>
<comment type="similarity">
    <text evidence="2 12">Belongs to the pyruvate kinase family.</text>
</comment>
<accession>A0ABU0WLS1</accession>
<evidence type="ECO:0000256" key="9">
    <source>
        <dbReference type="ARBA" id="ARBA00022842"/>
    </source>
</evidence>
<sequence>MATIGPTFEAAEHIAEGLHAGCRWIRLPLGYRNRDHIGSAKAVYEAKRIAGQECALAADLPSARPRIARMGTERQVSPGDSLTFGAGTAEIQFEPVTEVIGAIKPGQRLLMLDGRVEFTVSNISGDQFSAACRSGAGIVKNGNSLVFPDTDIRYRIVTTEDIDVLVKMASQGCPADWVILSMVTCADDIRDAKVELSRHSLEPRVMAKMETVKAVHNAREIIAVADGFLIGRGDLGLAAPWKELPSIQDHLTSIALELDKPCVVATQSYRRAEPLTH</sequence>
<evidence type="ECO:0000313" key="14">
    <source>
        <dbReference type="EMBL" id="MDQ2105116.1"/>
    </source>
</evidence>
<keyword evidence="9 12" id="KW-0460">Magnesium</keyword>
<keyword evidence="8" id="KW-0067">ATP-binding</keyword>
<keyword evidence="5" id="KW-0479">Metal-binding</keyword>
<dbReference type="EMBL" id="JAUJFI010000122">
    <property type="protein sequence ID" value="MDQ2105116.1"/>
    <property type="molecule type" value="Genomic_DNA"/>
</dbReference>
<protein>
    <recommendedName>
        <fullName evidence="3 12">Pyruvate kinase</fullName>
        <ecNumber evidence="3 12">2.7.1.40</ecNumber>
    </recommendedName>
</protein>
<evidence type="ECO:0000313" key="15">
    <source>
        <dbReference type="Proteomes" id="UP001227317"/>
    </source>
</evidence>
<reference evidence="14 15" key="1">
    <citation type="submission" date="2023-06" db="EMBL/GenBank/DDBJ databases">
        <title>Azospirillum isscasensis sp.nov, a bacterium isolated from rhizosphere soil of rice.</title>
        <authorList>
            <person name="Wang H."/>
        </authorList>
    </citation>
    <scope>NUCLEOTIDE SEQUENCE [LARGE SCALE GENOMIC DNA]</scope>
    <source>
        <strain evidence="14 15">C340-1</strain>
    </source>
</reference>
<evidence type="ECO:0000256" key="12">
    <source>
        <dbReference type="RuleBase" id="RU000504"/>
    </source>
</evidence>
<comment type="pathway">
    <text evidence="1 12">Carbohydrate degradation; glycolysis; pyruvate from D-glyceraldehyde 3-phosphate: step 5/5.</text>
</comment>
<dbReference type="Pfam" id="PF00224">
    <property type="entry name" value="PK"/>
    <property type="match status" value="1"/>
</dbReference>
<dbReference type="Gene3D" id="3.20.20.60">
    <property type="entry name" value="Phosphoenolpyruvate-binding domains"/>
    <property type="match status" value="1"/>
</dbReference>
<dbReference type="InterPro" id="IPR040442">
    <property type="entry name" value="Pyrv_kinase-like_dom_sf"/>
</dbReference>
<dbReference type="EC" id="2.7.1.40" evidence="3 12"/>
<evidence type="ECO:0000256" key="7">
    <source>
        <dbReference type="ARBA" id="ARBA00022777"/>
    </source>
</evidence>
<dbReference type="InterPro" id="IPR015793">
    <property type="entry name" value="Pyrv_Knase_brl"/>
</dbReference>
<dbReference type="InterPro" id="IPR015806">
    <property type="entry name" value="Pyrv_Knase_insert_dom_sf"/>
</dbReference>